<gene>
    <name evidence="2" type="ORF">GWK09_13330</name>
</gene>
<evidence type="ECO:0000259" key="1">
    <source>
        <dbReference type="Pfam" id="PF24269"/>
    </source>
</evidence>
<dbReference type="EMBL" id="JAABOP010000005">
    <property type="protein sequence ID" value="NER11508.1"/>
    <property type="molecule type" value="Genomic_DNA"/>
</dbReference>
<dbReference type="Proteomes" id="UP000468443">
    <property type="component" value="Unassembled WGS sequence"/>
</dbReference>
<accession>A0A6P0UI34</accession>
<reference evidence="2 3" key="1">
    <citation type="submission" date="2020-01" db="EMBL/GenBank/DDBJ databases">
        <title>Muriicola jejuensis KCTC 22299.</title>
        <authorList>
            <person name="Wang G."/>
        </authorList>
    </citation>
    <scope>NUCLEOTIDE SEQUENCE [LARGE SCALE GENOMIC DNA]</scope>
    <source>
        <strain evidence="2 3">KCTC 22299</strain>
    </source>
</reference>
<organism evidence="2 3">
    <name type="scientific">Muriicola jejuensis</name>
    <dbReference type="NCBI Taxonomy" id="504488"/>
    <lineage>
        <taxon>Bacteria</taxon>
        <taxon>Pseudomonadati</taxon>
        <taxon>Bacteroidota</taxon>
        <taxon>Flavobacteriia</taxon>
        <taxon>Flavobacteriales</taxon>
        <taxon>Flavobacteriaceae</taxon>
        <taxon>Muriicola</taxon>
    </lineage>
</organism>
<proteinExistence type="predicted"/>
<evidence type="ECO:0000313" key="3">
    <source>
        <dbReference type="Proteomes" id="UP000468443"/>
    </source>
</evidence>
<evidence type="ECO:0000313" key="2">
    <source>
        <dbReference type="EMBL" id="NER11508.1"/>
    </source>
</evidence>
<feature type="domain" description="DUF7467" evidence="1">
    <location>
        <begin position="466"/>
        <end position="552"/>
    </location>
</feature>
<sequence>MKKLLASLTVVLLVVAGCSDVDLLQDENLLKSVNFTGTTTECYPDIDGLVSGLPTSVEVTTTAKPGMDSYFTININDSDLAGENIPAWCIDVDRSLGVDHTFVADVYSSTESLPDLFENPENFDLINWIINQQYIGKPSPSGGNYTFGDVQWAIWELIDDVNCVACAFLGDGWSVTKGQEIVDAALASPEAEGFVPDCGQLIAIVLIPQDNSQPIFITLEVPCDCKETECNECDGKVTRLDLQYNGENPADIVVMDKKGDNELPIGIINPGETFTVDGSTGIFDDKKNTLGTEIVIFVDGVENTKIHTSCSQPIGPGLTFGDFTVVGGASRNGGELCPLDPPPGNGDDCGECDGKVTRLDLVNDGPATQIVVTDKKGENEIFNEFVEAGATFTLSGFDKNGTLGTEIVIKANGSETKIHTSCSQPIGPGLSFGDFTVVGGASRNGGELCPLDPPPGNGGDDDCECDGKVDYLKLSYSGDLDDDIRVETKKEGDVFNGKVSADGTFEFYGNDKKGTLGTEITIYVNGEEAVKIHTSCSQPIGPGLVAGDFEVIEGTSRNGGDLCPL</sequence>
<name>A0A6P0UI34_9FLAO</name>
<keyword evidence="3" id="KW-1185">Reference proteome</keyword>
<dbReference type="PROSITE" id="PS51257">
    <property type="entry name" value="PROKAR_LIPOPROTEIN"/>
    <property type="match status" value="1"/>
</dbReference>
<dbReference type="Pfam" id="PF24269">
    <property type="entry name" value="DUF7467"/>
    <property type="match status" value="3"/>
</dbReference>
<feature type="domain" description="DUF7467" evidence="1">
    <location>
        <begin position="348"/>
        <end position="439"/>
    </location>
</feature>
<dbReference type="InterPro" id="IPR055890">
    <property type="entry name" value="DUF7467"/>
</dbReference>
<dbReference type="AlphaFoldDB" id="A0A6P0UI34"/>
<protein>
    <recommendedName>
        <fullName evidence="1">DUF7467 domain-containing protein</fullName>
    </recommendedName>
</protein>
<feature type="domain" description="DUF7467" evidence="1">
    <location>
        <begin position="227"/>
        <end position="327"/>
    </location>
</feature>
<comment type="caution">
    <text evidence="2">The sequence shown here is derived from an EMBL/GenBank/DDBJ whole genome shotgun (WGS) entry which is preliminary data.</text>
</comment>
<dbReference type="RefSeq" id="WP_163693965.1">
    <property type="nucleotide sequence ID" value="NZ_FXTW01000003.1"/>
</dbReference>